<protein>
    <submittedName>
        <fullName evidence="3">Uncharacterized protein</fullName>
    </submittedName>
</protein>
<dbReference type="AlphaFoldDB" id="A0A8S4PQK4"/>
<dbReference type="SUPFAM" id="SSF52266">
    <property type="entry name" value="SGNH hydrolase"/>
    <property type="match status" value="1"/>
</dbReference>
<keyword evidence="2" id="KW-1133">Transmembrane helix</keyword>
<keyword evidence="1" id="KW-0175">Coiled coil</keyword>
<sequence length="262" mass="30039">MPIQHIQLISTSHGRGLKEAMESVLKYYFVFSSFLLFSSFFPGGTLPSIATAIHNLPFGPDLCLDPDLVFVICGGNDIYEKGTEKVRTPLSYFAHSLFPNLISTLRKKFSSSTRICFVGILPRFNQHNFNKKARYVNRRIFELCRQEHLAFLNCERLFLHGNLNSNLFESCYLGDSIHLSNTGCLRLANAYCSALTFILGGFLPLPASCLQPGLICNSSFIFYSFIPFTAEMRQKYEEKRKRFQEARKLAREQKMKIKERVE</sequence>
<comment type="caution">
    <text evidence="3">The sequence shown here is derived from an EMBL/GenBank/DDBJ whole genome shotgun (WGS) entry which is preliminary data.</text>
</comment>
<evidence type="ECO:0000256" key="1">
    <source>
        <dbReference type="SAM" id="Coils"/>
    </source>
</evidence>
<organism evidence="3 4">
    <name type="scientific">Owenia fusiformis</name>
    <name type="common">Polychaete worm</name>
    <dbReference type="NCBI Taxonomy" id="6347"/>
    <lineage>
        <taxon>Eukaryota</taxon>
        <taxon>Metazoa</taxon>
        <taxon>Spiralia</taxon>
        <taxon>Lophotrochozoa</taxon>
        <taxon>Annelida</taxon>
        <taxon>Polychaeta</taxon>
        <taxon>Sedentaria</taxon>
        <taxon>Canalipalpata</taxon>
        <taxon>Sabellida</taxon>
        <taxon>Oweniida</taxon>
        <taxon>Oweniidae</taxon>
        <taxon>Owenia</taxon>
    </lineage>
</organism>
<feature type="transmembrane region" description="Helical" evidence="2">
    <location>
        <begin position="27"/>
        <end position="46"/>
    </location>
</feature>
<evidence type="ECO:0000313" key="4">
    <source>
        <dbReference type="Proteomes" id="UP000749559"/>
    </source>
</evidence>
<proteinExistence type="predicted"/>
<dbReference type="Proteomes" id="UP000749559">
    <property type="component" value="Unassembled WGS sequence"/>
</dbReference>
<name>A0A8S4PQK4_OWEFU</name>
<dbReference type="Gene3D" id="3.40.50.1110">
    <property type="entry name" value="SGNH hydrolase"/>
    <property type="match status" value="1"/>
</dbReference>
<accession>A0A8S4PQK4</accession>
<evidence type="ECO:0000256" key="2">
    <source>
        <dbReference type="SAM" id="Phobius"/>
    </source>
</evidence>
<reference evidence="3" key="1">
    <citation type="submission" date="2022-03" db="EMBL/GenBank/DDBJ databases">
        <authorList>
            <person name="Martin C."/>
        </authorList>
    </citation>
    <scope>NUCLEOTIDE SEQUENCE</scope>
</reference>
<feature type="coiled-coil region" evidence="1">
    <location>
        <begin position="229"/>
        <end position="260"/>
    </location>
</feature>
<keyword evidence="2" id="KW-0812">Transmembrane</keyword>
<dbReference type="EMBL" id="CAIIXF020000010">
    <property type="protein sequence ID" value="CAH1796334.1"/>
    <property type="molecule type" value="Genomic_DNA"/>
</dbReference>
<keyword evidence="2" id="KW-0472">Membrane</keyword>
<dbReference type="CDD" id="cd22249">
    <property type="entry name" value="UDM1_RNF168_RNF169-like"/>
    <property type="match status" value="1"/>
</dbReference>
<gene>
    <name evidence="3" type="ORF">OFUS_LOCUS20757</name>
</gene>
<dbReference type="InterPro" id="IPR036514">
    <property type="entry name" value="SGNH_hydro_sf"/>
</dbReference>
<evidence type="ECO:0000313" key="3">
    <source>
        <dbReference type="EMBL" id="CAH1796334.1"/>
    </source>
</evidence>
<keyword evidence="4" id="KW-1185">Reference proteome</keyword>